<organism evidence="2 3">
    <name type="scientific">Karstenula rhodostoma CBS 690.94</name>
    <dbReference type="NCBI Taxonomy" id="1392251"/>
    <lineage>
        <taxon>Eukaryota</taxon>
        <taxon>Fungi</taxon>
        <taxon>Dikarya</taxon>
        <taxon>Ascomycota</taxon>
        <taxon>Pezizomycotina</taxon>
        <taxon>Dothideomycetes</taxon>
        <taxon>Pleosporomycetidae</taxon>
        <taxon>Pleosporales</taxon>
        <taxon>Massarineae</taxon>
        <taxon>Didymosphaeriaceae</taxon>
        <taxon>Karstenula</taxon>
    </lineage>
</organism>
<dbReference type="AlphaFoldDB" id="A0A9P4PMU8"/>
<name>A0A9P4PMU8_9PLEO</name>
<proteinExistence type="predicted"/>
<feature type="compositionally biased region" description="Basic residues" evidence="1">
    <location>
        <begin position="1"/>
        <end position="21"/>
    </location>
</feature>
<evidence type="ECO:0000256" key="1">
    <source>
        <dbReference type="SAM" id="MobiDB-lite"/>
    </source>
</evidence>
<dbReference type="OrthoDB" id="3718497at2759"/>
<keyword evidence="3" id="KW-1185">Reference proteome</keyword>
<dbReference type="Proteomes" id="UP000799764">
    <property type="component" value="Unassembled WGS sequence"/>
</dbReference>
<protein>
    <submittedName>
        <fullName evidence="2">Uncharacterized protein</fullName>
    </submittedName>
</protein>
<feature type="region of interest" description="Disordered" evidence="1">
    <location>
        <begin position="1"/>
        <end position="29"/>
    </location>
</feature>
<accession>A0A9P4PMU8</accession>
<sequence length="328" mass="36860">MAPPRPRRRTRPNNTPLHRRGALSDGRLENLDPIVDQPGTSNPVFSALSAPRTDATPPTHSLLEQLPVEVVNNILLYLVHPRSRLPGLTEQQSTLDANIQRAIKANEDLHSPPDTDRFAADLFAWTSVRHPFNALAASSKRCCGLVESYCAHLVKTCNKFNLPFAHAEEFGADSVYPSLKSIVYRRLWLQTAPRCCLFCGDFMSSYPHRGFRLMLSCADCFYGQTLSLHEVQHQYHIIDPAILTKYGVRGTGPRYEWILRIDVEALALRLYGTRAFHDTLSLGLDVDCSIPNCGLAANLLSLSHAPPVRRFPEHVPHESPRRNRRRGS</sequence>
<dbReference type="EMBL" id="MU001496">
    <property type="protein sequence ID" value="KAF2448029.1"/>
    <property type="molecule type" value="Genomic_DNA"/>
</dbReference>
<gene>
    <name evidence="2" type="ORF">P171DRAFT_429613</name>
</gene>
<evidence type="ECO:0000313" key="3">
    <source>
        <dbReference type="Proteomes" id="UP000799764"/>
    </source>
</evidence>
<evidence type="ECO:0000313" key="2">
    <source>
        <dbReference type="EMBL" id="KAF2448029.1"/>
    </source>
</evidence>
<reference evidence="2" key="1">
    <citation type="journal article" date="2020" name="Stud. Mycol.">
        <title>101 Dothideomycetes genomes: a test case for predicting lifestyles and emergence of pathogens.</title>
        <authorList>
            <person name="Haridas S."/>
            <person name="Albert R."/>
            <person name="Binder M."/>
            <person name="Bloem J."/>
            <person name="Labutti K."/>
            <person name="Salamov A."/>
            <person name="Andreopoulos B."/>
            <person name="Baker S."/>
            <person name="Barry K."/>
            <person name="Bills G."/>
            <person name="Bluhm B."/>
            <person name="Cannon C."/>
            <person name="Castanera R."/>
            <person name="Culley D."/>
            <person name="Daum C."/>
            <person name="Ezra D."/>
            <person name="Gonzalez J."/>
            <person name="Henrissat B."/>
            <person name="Kuo A."/>
            <person name="Liang C."/>
            <person name="Lipzen A."/>
            <person name="Lutzoni F."/>
            <person name="Magnuson J."/>
            <person name="Mondo S."/>
            <person name="Nolan M."/>
            <person name="Ohm R."/>
            <person name="Pangilinan J."/>
            <person name="Park H.-J."/>
            <person name="Ramirez L."/>
            <person name="Alfaro M."/>
            <person name="Sun H."/>
            <person name="Tritt A."/>
            <person name="Yoshinaga Y."/>
            <person name="Zwiers L.-H."/>
            <person name="Turgeon B."/>
            <person name="Goodwin S."/>
            <person name="Spatafora J."/>
            <person name="Crous P."/>
            <person name="Grigoriev I."/>
        </authorList>
    </citation>
    <scope>NUCLEOTIDE SEQUENCE</scope>
    <source>
        <strain evidence="2">CBS 690.94</strain>
    </source>
</reference>
<comment type="caution">
    <text evidence="2">The sequence shown here is derived from an EMBL/GenBank/DDBJ whole genome shotgun (WGS) entry which is preliminary data.</text>
</comment>